<dbReference type="VEuPathDB" id="VectorBase:HLOH_040713"/>
<dbReference type="Proteomes" id="UP000821853">
    <property type="component" value="Unassembled WGS sequence"/>
</dbReference>
<dbReference type="AlphaFoldDB" id="A0A9J6GXA4"/>
<proteinExistence type="predicted"/>
<keyword evidence="3" id="KW-1185">Reference proteome</keyword>
<dbReference type="EMBL" id="JABSTR010000009">
    <property type="protein sequence ID" value="KAH9378983.1"/>
    <property type="molecule type" value="Genomic_DNA"/>
</dbReference>
<protein>
    <submittedName>
        <fullName evidence="2">Uncharacterized protein</fullName>
    </submittedName>
</protein>
<evidence type="ECO:0000256" key="1">
    <source>
        <dbReference type="SAM" id="MobiDB-lite"/>
    </source>
</evidence>
<accession>A0A9J6GXA4</accession>
<gene>
    <name evidence="2" type="ORF">HPB48_007161</name>
</gene>
<evidence type="ECO:0000313" key="3">
    <source>
        <dbReference type="Proteomes" id="UP000821853"/>
    </source>
</evidence>
<reference evidence="2 3" key="1">
    <citation type="journal article" date="2020" name="Cell">
        <title>Large-Scale Comparative Analyses of Tick Genomes Elucidate Their Genetic Diversity and Vector Capacities.</title>
        <authorList>
            <consortium name="Tick Genome and Microbiome Consortium (TIGMIC)"/>
            <person name="Jia N."/>
            <person name="Wang J."/>
            <person name="Shi W."/>
            <person name="Du L."/>
            <person name="Sun Y."/>
            <person name="Zhan W."/>
            <person name="Jiang J.F."/>
            <person name="Wang Q."/>
            <person name="Zhang B."/>
            <person name="Ji P."/>
            <person name="Bell-Sakyi L."/>
            <person name="Cui X.M."/>
            <person name="Yuan T.T."/>
            <person name="Jiang B.G."/>
            <person name="Yang W.F."/>
            <person name="Lam T.T."/>
            <person name="Chang Q.C."/>
            <person name="Ding S.J."/>
            <person name="Wang X.J."/>
            <person name="Zhu J.G."/>
            <person name="Ruan X.D."/>
            <person name="Zhao L."/>
            <person name="Wei J.T."/>
            <person name="Ye R.Z."/>
            <person name="Que T.C."/>
            <person name="Du C.H."/>
            <person name="Zhou Y.H."/>
            <person name="Cheng J.X."/>
            <person name="Dai P.F."/>
            <person name="Guo W.B."/>
            <person name="Han X.H."/>
            <person name="Huang E.J."/>
            <person name="Li L.F."/>
            <person name="Wei W."/>
            <person name="Gao Y.C."/>
            <person name="Liu J.Z."/>
            <person name="Shao H.Z."/>
            <person name="Wang X."/>
            <person name="Wang C.C."/>
            <person name="Yang T.C."/>
            <person name="Huo Q.B."/>
            <person name="Li W."/>
            <person name="Chen H.Y."/>
            <person name="Chen S.E."/>
            <person name="Zhou L.G."/>
            <person name="Ni X.B."/>
            <person name="Tian J.H."/>
            <person name="Sheng Y."/>
            <person name="Liu T."/>
            <person name="Pan Y.S."/>
            <person name="Xia L.Y."/>
            <person name="Li J."/>
            <person name="Zhao F."/>
            <person name="Cao W.C."/>
        </authorList>
    </citation>
    <scope>NUCLEOTIDE SEQUENCE [LARGE SCALE GENOMIC DNA]</scope>
    <source>
        <strain evidence="2">HaeL-2018</strain>
    </source>
</reference>
<sequence length="87" mass="9779">MATRMSPPPPPLYETLGTPAIRWPHWFRLFQNFVLGSCADELSATRRRALLLYCQGPEGQRVFDALPAPPPFQPTLSPAATDEKRTK</sequence>
<evidence type="ECO:0000313" key="2">
    <source>
        <dbReference type="EMBL" id="KAH9378983.1"/>
    </source>
</evidence>
<feature type="region of interest" description="Disordered" evidence="1">
    <location>
        <begin position="67"/>
        <end position="87"/>
    </location>
</feature>
<name>A0A9J6GXA4_HAELO</name>
<organism evidence="2 3">
    <name type="scientific">Haemaphysalis longicornis</name>
    <name type="common">Bush tick</name>
    <dbReference type="NCBI Taxonomy" id="44386"/>
    <lineage>
        <taxon>Eukaryota</taxon>
        <taxon>Metazoa</taxon>
        <taxon>Ecdysozoa</taxon>
        <taxon>Arthropoda</taxon>
        <taxon>Chelicerata</taxon>
        <taxon>Arachnida</taxon>
        <taxon>Acari</taxon>
        <taxon>Parasitiformes</taxon>
        <taxon>Ixodida</taxon>
        <taxon>Ixodoidea</taxon>
        <taxon>Ixodidae</taxon>
        <taxon>Haemaphysalinae</taxon>
        <taxon>Haemaphysalis</taxon>
    </lineage>
</organism>
<comment type="caution">
    <text evidence="2">The sequence shown here is derived from an EMBL/GenBank/DDBJ whole genome shotgun (WGS) entry which is preliminary data.</text>
</comment>
<dbReference type="OrthoDB" id="10057083at2759"/>